<dbReference type="OrthoDB" id="5966500at2759"/>
<dbReference type="PANTHER" id="PTHR44329">
    <property type="entry name" value="SERINE/THREONINE-PROTEIN KINASE TNNI3K-RELATED"/>
    <property type="match status" value="1"/>
</dbReference>
<dbReference type="Proteomes" id="UP000620124">
    <property type="component" value="Unassembled WGS sequence"/>
</dbReference>
<name>A0A8H6YUX5_9AGAR</name>
<feature type="domain" description="Protein kinase" evidence="1">
    <location>
        <begin position="1"/>
        <end position="202"/>
    </location>
</feature>
<dbReference type="EMBL" id="JACAZI010000003">
    <property type="protein sequence ID" value="KAF7365347.1"/>
    <property type="molecule type" value="Genomic_DNA"/>
</dbReference>
<dbReference type="GO" id="GO:0005524">
    <property type="term" value="F:ATP binding"/>
    <property type="evidence" value="ECO:0007669"/>
    <property type="project" value="InterPro"/>
</dbReference>
<dbReference type="InterPro" id="IPR000719">
    <property type="entry name" value="Prot_kinase_dom"/>
</dbReference>
<dbReference type="GO" id="GO:0004674">
    <property type="term" value="F:protein serine/threonine kinase activity"/>
    <property type="evidence" value="ECO:0007669"/>
    <property type="project" value="TreeGrafter"/>
</dbReference>
<evidence type="ECO:0000259" key="1">
    <source>
        <dbReference type="PROSITE" id="PS50011"/>
    </source>
</evidence>
<reference evidence="2" key="1">
    <citation type="submission" date="2020-05" db="EMBL/GenBank/DDBJ databases">
        <title>Mycena genomes resolve the evolution of fungal bioluminescence.</title>
        <authorList>
            <person name="Tsai I.J."/>
        </authorList>
    </citation>
    <scope>NUCLEOTIDE SEQUENCE</scope>
    <source>
        <strain evidence="2">CCC161011</strain>
    </source>
</reference>
<accession>A0A8H6YUX5</accession>
<dbReference type="PROSITE" id="PS50011">
    <property type="entry name" value="PROTEIN_KINASE_DOM"/>
    <property type="match status" value="1"/>
</dbReference>
<dbReference type="Gene3D" id="1.10.510.10">
    <property type="entry name" value="Transferase(Phosphotransferase) domain 1"/>
    <property type="match status" value="1"/>
</dbReference>
<protein>
    <submittedName>
        <fullName evidence="2">TKL/TKL-ccin protein kinase</fullName>
    </submittedName>
</protein>
<organism evidence="2 3">
    <name type="scientific">Mycena venus</name>
    <dbReference type="NCBI Taxonomy" id="2733690"/>
    <lineage>
        <taxon>Eukaryota</taxon>
        <taxon>Fungi</taxon>
        <taxon>Dikarya</taxon>
        <taxon>Basidiomycota</taxon>
        <taxon>Agaricomycotina</taxon>
        <taxon>Agaricomycetes</taxon>
        <taxon>Agaricomycetidae</taxon>
        <taxon>Agaricales</taxon>
        <taxon>Marasmiineae</taxon>
        <taxon>Mycenaceae</taxon>
        <taxon>Mycena</taxon>
    </lineage>
</organism>
<gene>
    <name evidence="2" type="ORF">MVEN_00406700</name>
</gene>
<proteinExistence type="predicted"/>
<dbReference type="PANTHER" id="PTHR44329:SF214">
    <property type="entry name" value="PROTEIN KINASE DOMAIN-CONTAINING PROTEIN"/>
    <property type="match status" value="1"/>
</dbReference>
<evidence type="ECO:0000313" key="3">
    <source>
        <dbReference type="Proteomes" id="UP000620124"/>
    </source>
</evidence>
<dbReference type="SUPFAM" id="SSF56112">
    <property type="entry name" value="Protein kinase-like (PK-like)"/>
    <property type="match status" value="1"/>
</dbReference>
<sequence>MIRIPLLAGGNSNIYRGKLTRTDGRKIRVAIKMIRTSDDGSGQLDDILRRLKREVDVWSRLKHKNVLPFIGLCNDVGPSPALWPFLISPFYKFGHIGTYLKKHPSTNRRDLITGVASGLQYLHGHNIIHGDIKVQNVLVDKRGAPSICDFGISKIINRRGFTTLSVGTAPYMAPELLFVVDGLSQEEGVTQELPSPDYNQRL</sequence>
<keyword evidence="2" id="KW-0418">Kinase</keyword>
<dbReference type="InterPro" id="IPR011009">
    <property type="entry name" value="Kinase-like_dom_sf"/>
</dbReference>
<dbReference type="InterPro" id="IPR051681">
    <property type="entry name" value="Ser/Thr_Kinases-Pseudokinases"/>
</dbReference>
<dbReference type="SMART" id="SM00220">
    <property type="entry name" value="S_TKc"/>
    <property type="match status" value="1"/>
</dbReference>
<keyword evidence="3" id="KW-1185">Reference proteome</keyword>
<dbReference type="InterPro" id="IPR008271">
    <property type="entry name" value="Ser/Thr_kinase_AS"/>
</dbReference>
<evidence type="ECO:0000313" key="2">
    <source>
        <dbReference type="EMBL" id="KAF7365347.1"/>
    </source>
</evidence>
<dbReference type="AlphaFoldDB" id="A0A8H6YUX5"/>
<keyword evidence="2" id="KW-0808">Transferase</keyword>
<comment type="caution">
    <text evidence="2">The sequence shown here is derived from an EMBL/GenBank/DDBJ whole genome shotgun (WGS) entry which is preliminary data.</text>
</comment>
<dbReference type="Pfam" id="PF00069">
    <property type="entry name" value="Pkinase"/>
    <property type="match status" value="1"/>
</dbReference>
<dbReference type="PROSITE" id="PS00108">
    <property type="entry name" value="PROTEIN_KINASE_ST"/>
    <property type="match status" value="1"/>
</dbReference>